<protein>
    <submittedName>
        <fullName evidence="8">Putative reverse transcriptase domain-containing protein</fullName>
    </submittedName>
</protein>
<dbReference type="GO" id="GO:0015074">
    <property type="term" value="P:DNA integration"/>
    <property type="evidence" value="ECO:0007669"/>
    <property type="project" value="InterPro"/>
</dbReference>
<evidence type="ECO:0000256" key="2">
    <source>
        <dbReference type="ARBA" id="ARBA00022723"/>
    </source>
</evidence>
<dbReference type="Pfam" id="PF00665">
    <property type="entry name" value="rve"/>
    <property type="match status" value="1"/>
</dbReference>
<dbReference type="Gene3D" id="4.10.60.10">
    <property type="entry name" value="Zinc finger, CCHC-type"/>
    <property type="match status" value="1"/>
</dbReference>
<feature type="domain" description="Integrase catalytic" evidence="7">
    <location>
        <begin position="647"/>
        <end position="823"/>
    </location>
</feature>
<feature type="region of interest" description="Disordered" evidence="5">
    <location>
        <begin position="459"/>
        <end position="493"/>
    </location>
</feature>
<dbReference type="Gene3D" id="1.10.340.70">
    <property type="match status" value="1"/>
</dbReference>
<keyword evidence="8" id="KW-0695">RNA-directed DNA polymerase</keyword>
<dbReference type="InterPro" id="IPR012337">
    <property type="entry name" value="RNaseH-like_sf"/>
</dbReference>
<organism evidence="8">
    <name type="scientific">Tanacetum cinerariifolium</name>
    <name type="common">Dalmatian daisy</name>
    <name type="synonym">Chrysanthemum cinerariifolium</name>
    <dbReference type="NCBI Taxonomy" id="118510"/>
    <lineage>
        <taxon>Eukaryota</taxon>
        <taxon>Viridiplantae</taxon>
        <taxon>Streptophyta</taxon>
        <taxon>Embryophyta</taxon>
        <taxon>Tracheophyta</taxon>
        <taxon>Spermatophyta</taxon>
        <taxon>Magnoliopsida</taxon>
        <taxon>eudicotyledons</taxon>
        <taxon>Gunneridae</taxon>
        <taxon>Pentapetalae</taxon>
        <taxon>asterids</taxon>
        <taxon>campanulids</taxon>
        <taxon>Asterales</taxon>
        <taxon>Asteraceae</taxon>
        <taxon>Asteroideae</taxon>
        <taxon>Anthemideae</taxon>
        <taxon>Anthemidinae</taxon>
        <taxon>Tanacetum</taxon>
    </lineage>
</organism>
<dbReference type="GO" id="GO:0008270">
    <property type="term" value="F:zinc ion binding"/>
    <property type="evidence" value="ECO:0007669"/>
    <property type="project" value="UniProtKB-KW"/>
</dbReference>
<dbReference type="SUPFAM" id="SSF57756">
    <property type="entry name" value="Retrovirus zinc finger-like domains"/>
    <property type="match status" value="1"/>
</dbReference>
<keyword evidence="4" id="KW-0863">Zinc-finger</keyword>
<proteinExistence type="predicted"/>
<feature type="compositionally biased region" description="Polar residues" evidence="5">
    <location>
        <begin position="817"/>
        <end position="830"/>
    </location>
</feature>
<dbReference type="Pfam" id="PF22936">
    <property type="entry name" value="Pol_BBD"/>
    <property type="match status" value="1"/>
</dbReference>
<dbReference type="Gene3D" id="3.30.420.10">
    <property type="entry name" value="Ribonuclease H-like superfamily/Ribonuclease H"/>
    <property type="match status" value="1"/>
</dbReference>
<evidence type="ECO:0000256" key="3">
    <source>
        <dbReference type="ARBA" id="ARBA00022801"/>
    </source>
</evidence>
<dbReference type="InterPro" id="IPR025724">
    <property type="entry name" value="GAG-pre-integrase_dom"/>
</dbReference>
<dbReference type="PANTHER" id="PTHR42648">
    <property type="entry name" value="TRANSPOSASE, PUTATIVE-RELATED"/>
    <property type="match status" value="1"/>
</dbReference>
<keyword evidence="3" id="KW-0378">Hydrolase</keyword>
<evidence type="ECO:0000259" key="7">
    <source>
        <dbReference type="PROSITE" id="PS50994"/>
    </source>
</evidence>
<evidence type="ECO:0000313" key="8">
    <source>
        <dbReference type="EMBL" id="GEU66515.1"/>
    </source>
</evidence>
<feature type="region of interest" description="Disordered" evidence="5">
    <location>
        <begin position="1387"/>
        <end position="1409"/>
    </location>
</feature>
<keyword evidence="8" id="KW-0548">Nucleotidyltransferase</keyword>
<evidence type="ECO:0000256" key="4">
    <source>
        <dbReference type="PROSITE-ProRule" id="PRU00047"/>
    </source>
</evidence>
<dbReference type="PANTHER" id="PTHR42648:SF32">
    <property type="entry name" value="RIBONUCLEASE H-LIKE DOMAIN, GAG-PRE-INTEGRASE DOMAIN PROTEIN-RELATED"/>
    <property type="match status" value="1"/>
</dbReference>
<dbReference type="Pfam" id="PF00098">
    <property type="entry name" value="zf-CCHC"/>
    <property type="match status" value="2"/>
</dbReference>
<dbReference type="InterPro" id="IPR039537">
    <property type="entry name" value="Retrotran_Ty1/copia-like"/>
</dbReference>
<dbReference type="InterPro" id="IPR036875">
    <property type="entry name" value="Znf_CCHC_sf"/>
</dbReference>
<dbReference type="EMBL" id="BKCJ010005397">
    <property type="protein sequence ID" value="GEU66515.1"/>
    <property type="molecule type" value="Genomic_DNA"/>
</dbReference>
<feature type="region of interest" description="Disordered" evidence="5">
    <location>
        <begin position="162"/>
        <end position="187"/>
    </location>
</feature>
<dbReference type="GO" id="GO:0008233">
    <property type="term" value="F:peptidase activity"/>
    <property type="evidence" value="ECO:0007669"/>
    <property type="project" value="UniProtKB-KW"/>
</dbReference>
<sequence length="2155" mass="245754">MEHSNTTPAKILILDTRKFEQWKFRIQQYLQNEHYALWEVIEFGDSYEVHKDSTATGHQKDEEKPVKVAVWKLQGRRKETLEQTFNKLQAIISQLEFIDVEIEQDDLNQKLLTSLAPEWLMHTIVWRNRSDLDTMSLDDLYNHLKVYEPKVQKKSDSQNMAFISSSKNNSGNEEDNTASVSTASTQVSPAGATVAPASINLDTACAYIASQSNGSQIKYEDINQIDEDDIKDMDIKWNMALLSMRADRFWKKTGKKISIQGTDVAGFDKSKVKCFNCHKMGHFARECRDPRSQDKGRRDNYRQGSKVEEHAPKALMAIDGVGWDWSYMVNDEENYALVADEEAHIEFTLMAKTSTDNELGKNFVMKKACYNCGGVDHLSYDCGKWVDHGRSWAKNKNTHKSRSPRTVFYKTDRPPMRTNRPYMNAAQPKRTSFYNPTRSYLKRHFQRTSIVRSQFKGPRVPTVNRKFPTVNRKFPTDNSKFSTADMGNKGKAGISQNNIDDKGYWDSGCSRHMTGNISYLTDYEPYDEGYVSFGQGGCKITGKGTIKIDDPNVLLRTPRQHHMYSTDLNNVVPYKDLTFLVAKAFADECMLWHRRLGHLNIKIMNRLVRHNFVRGLPSKCFDNDYSCVACLKGKQHKASCKTKLVNSVTKPLHTLHMDLFGPTSVSSLNHKWYCLVVIDGFSRFTWTFFLKTKDETSGILRNFITEIENLKELRVKIIRCDNGGEFRNKEMNDFCSSKGIKREFSNARTPQQNEVAKKRNRTLIEEARTMLANAKLLVTFWAEAINTACYVQNRVLAYLESSTSNAQDACNADAPESSGNSNPTATSTNPLADHMETLAVETPIPTVSSPIPSACLNDSPKPSSDTRLISKRVTSQDDTPSLDNILTLTNRFEDILRVTTNTDDINGVEADLGNMEDNISASLTPTLRIHKDHPKSQIIGHVDTLVLKNKKDERGIVIRNKARLVAQGHTHEEGIDYDEVFTPVARIEATRLFLAYASFIRFTVYQMDVNSAFLYGTIDEEVYVMQPHRFQDSEFSAKVYKVEKAMLSMPCEDLSKEISSSILLLIETTDEGTKILATVDSKLRTISESSIMRNLKLRDEAGISSLPDVELFQNLTLMGYNILPNQKFTFQKGQFSYQWKYLTYTIMQCLSPKSTRFNEFSSNIATALVCLATNRVYNFSKMIFDGMVEHAMRGSVSRNYIIYTAIFWSTARIETTDEGTKILATIDGKLRTISESSIRRNIKLNDEAGISSLPDAKLFENLTLTGRARIAQSLALLTAADEPASPLGDGSQGEACPTVTGLVAGQDRANITKTSTLPNDSTPSVTSFAADEGSMQHQIQELMALCTSLQRQHTKMASKIEAQELEITNLKARVKLLEDREGGGIAQYRDDAPIKGRSLDEGEEAAEKGSDDIEEMVIVLTSLDAVTILSCGVVKVPTGSGSIPTASPPGTSVPTGSDVVPTASLIFTMATESTPYTKRKGKEKMVESDTPKKKKLQEQIDVQVARELAEEMERDAQRMNEQITRDVEIARIHAEEELQMMMDGLDRNNETVAKYLQEYHQFATEFPIGRRIELISDMVKYQDNYAKVLKEDLNQLWALVKETLNIRPATNDKEKELWVELKRLYEPDVEDLLWTHTQNMMHAPVEWKLYDTCGVRHVTSKDQEIFMLVEKDYPLRKINILFWKLDCKWSIKFRGGLLGIKCTSDYDCEIHYNSRKANVVADALSRKERIKPLRVRALVMTIGLDLPKQILGAQNKAKKPKNLKKEDVGGMLIENSKDPEKFRKEKLEPRTDETLCLNNRSWLPCYGDLRALIMHESHKSKYYVHLGSDKMYQDLKQLYWWPNMKADIATYVSKCLTFLRVKAEHQKPSGLLVIVDRLTKSAHFLLMMEDDSMDKLTKLYLKEVVTRHGIPISIIFDRDPRHLPLIEFSYNNSYHASIKAARFEALYGRKYRSPVCWAEVRDAQLTSPEIIQETTEKIVQIKQRLLAACDRQKSYANVRRKPLEFQVGDKVMLKVSPWKGVVHFGKRGKLNPRYIGPFMVLTRVGTVAYRLELPQQLSRVHSTFHVSNLKKCPSDEPLEIPLDELHIDDQLRFVEEPMKIIDREIKRLRQSRILIVKVRWNSKQVPEFTWEREDQFKQKYPHLFTNRASSSTTRS</sequence>
<dbReference type="Pfam" id="PF17921">
    <property type="entry name" value="Integrase_H2C2"/>
    <property type="match status" value="1"/>
</dbReference>
<dbReference type="GO" id="GO:0006508">
    <property type="term" value="P:proteolysis"/>
    <property type="evidence" value="ECO:0007669"/>
    <property type="project" value="UniProtKB-KW"/>
</dbReference>
<keyword evidence="8" id="KW-0808">Transferase</keyword>
<dbReference type="GO" id="GO:0003964">
    <property type="term" value="F:RNA-directed DNA polymerase activity"/>
    <property type="evidence" value="ECO:0007669"/>
    <property type="project" value="UniProtKB-KW"/>
</dbReference>
<feature type="compositionally biased region" description="Low complexity" evidence="5">
    <location>
        <begin position="177"/>
        <end position="187"/>
    </location>
</feature>
<dbReference type="PROSITE" id="PS50994">
    <property type="entry name" value="INTEGRASE"/>
    <property type="match status" value="1"/>
</dbReference>
<evidence type="ECO:0000256" key="1">
    <source>
        <dbReference type="ARBA" id="ARBA00022670"/>
    </source>
</evidence>
<keyword evidence="2" id="KW-0479">Metal-binding</keyword>
<comment type="caution">
    <text evidence="8">The sequence shown here is derived from an EMBL/GenBank/DDBJ whole genome shotgun (WGS) entry which is preliminary data.</text>
</comment>
<dbReference type="InterPro" id="IPR036397">
    <property type="entry name" value="RNaseH_sf"/>
</dbReference>
<dbReference type="Pfam" id="PF24626">
    <property type="entry name" value="SH3_Tf2-1"/>
    <property type="match status" value="1"/>
</dbReference>
<dbReference type="InterPro" id="IPR013103">
    <property type="entry name" value="RVT_2"/>
</dbReference>
<dbReference type="PROSITE" id="PS50158">
    <property type="entry name" value="ZF_CCHC"/>
    <property type="match status" value="2"/>
</dbReference>
<dbReference type="InterPro" id="IPR054722">
    <property type="entry name" value="PolX-like_BBD"/>
</dbReference>
<dbReference type="SUPFAM" id="SSF53098">
    <property type="entry name" value="Ribonuclease H-like"/>
    <property type="match status" value="1"/>
</dbReference>
<reference evidence="8" key="1">
    <citation type="journal article" date="2019" name="Sci. Rep.">
        <title>Draft genome of Tanacetum cinerariifolium, the natural source of mosquito coil.</title>
        <authorList>
            <person name="Yamashiro T."/>
            <person name="Shiraishi A."/>
            <person name="Satake H."/>
            <person name="Nakayama K."/>
        </authorList>
    </citation>
    <scope>NUCLEOTIDE SEQUENCE</scope>
</reference>
<evidence type="ECO:0000256" key="5">
    <source>
        <dbReference type="SAM" id="MobiDB-lite"/>
    </source>
</evidence>
<feature type="domain" description="CCHC-type" evidence="6">
    <location>
        <begin position="369"/>
        <end position="382"/>
    </location>
</feature>
<dbReference type="InterPro" id="IPR001584">
    <property type="entry name" value="Integrase_cat-core"/>
</dbReference>
<feature type="domain" description="CCHC-type" evidence="6">
    <location>
        <begin position="273"/>
        <end position="289"/>
    </location>
</feature>
<name>A0A6L2M2B9_TANCI</name>
<feature type="compositionally biased region" description="Polar residues" evidence="5">
    <location>
        <begin position="162"/>
        <end position="171"/>
    </location>
</feature>
<dbReference type="SMART" id="SM00343">
    <property type="entry name" value="ZnF_C2HC"/>
    <property type="match status" value="2"/>
</dbReference>
<gene>
    <name evidence="8" type="ORF">Tci_038493</name>
</gene>
<dbReference type="Pfam" id="PF07727">
    <property type="entry name" value="RVT_2"/>
    <property type="match status" value="1"/>
</dbReference>
<accession>A0A6L2M2B9</accession>
<evidence type="ECO:0000259" key="6">
    <source>
        <dbReference type="PROSITE" id="PS50158"/>
    </source>
</evidence>
<dbReference type="Pfam" id="PF14223">
    <property type="entry name" value="Retrotran_gag_2"/>
    <property type="match status" value="1"/>
</dbReference>
<dbReference type="GO" id="GO:0003676">
    <property type="term" value="F:nucleic acid binding"/>
    <property type="evidence" value="ECO:0007669"/>
    <property type="project" value="InterPro"/>
</dbReference>
<keyword evidence="1" id="KW-0645">Protease</keyword>
<dbReference type="Pfam" id="PF13976">
    <property type="entry name" value="gag_pre-integrs"/>
    <property type="match status" value="1"/>
</dbReference>
<feature type="region of interest" description="Disordered" evidence="5">
    <location>
        <begin position="807"/>
        <end position="830"/>
    </location>
</feature>
<dbReference type="InterPro" id="IPR001878">
    <property type="entry name" value="Znf_CCHC"/>
</dbReference>
<dbReference type="InterPro" id="IPR041588">
    <property type="entry name" value="Integrase_H2C2"/>
</dbReference>
<feature type="region of interest" description="Disordered" evidence="5">
    <location>
        <begin position="395"/>
        <end position="423"/>
    </location>
</feature>
<keyword evidence="4" id="KW-0862">Zinc</keyword>
<dbReference type="InterPro" id="IPR056924">
    <property type="entry name" value="SH3_Tf2-1"/>
</dbReference>